<accession>A0A7V7UFE8</accession>
<comment type="similarity">
    <text evidence="2">Belongs to the transketolase family.</text>
</comment>
<evidence type="ECO:0000256" key="2">
    <source>
        <dbReference type="ARBA" id="ARBA00007131"/>
    </source>
</evidence>
<feature type="domain" description="Transketolase N-terminal" evidence="4">
    <location>
        <begin position="11"/>
        <end position="260"/>
    </location>
</feature>
<gene>
    <name evidence="5" type="ORF">F7O84_14695</name>
</gene>
<name>A0A7V7UFE8_9FIRM</name>
<keyword evidence="6" id="KW-1185">Reference proteome</keyword>
<comment type="caution">
    <text evidence="5">The sequence shown here is derived from an EMBL/GenBank/DDBJ whole genome shotgun (WGS) entry which is preliminary data.</text>
</comment>
<dbReference type="PANTHER" id="PTHR47514">
    <property type="entry name" value="TRANSKETOLASE N-TERMINAL SECTION-RELATED"/>
    <property type="match status" value="1"/>
</dbReference>
<dbReference type="Proteomes" id="UP000461768">
    <property type="component" value="Unassembled WGS sequence"/>
</dbReference>
<dbReference type="SUPFAM" id="SSF52518">
    <property type="entry name" value="Thiamin diphosphate-binding fold (THDP-binding)"/>
    <property type="match status" value="1"/>
</dbReference>
<keyword evidence="3" id="KW-0786">Thiamine pyrophosphate</keyword>
<evidence type="ECO:0000259" key="4">
    <source>
        <dbReference type="Pfam" id="PF00456"/>
    </source>
</evidence>
<organism evidence="5 6">
    <name type="scientific">Candidatus Galacturonatibacter soehngenii</name>
    <dbReference type="NCBI Taxonomy" id="2307010"/>
    <lineage>
        <taxon>Bacteria</taxon>
        <taxon>Bacillati</taxon>
        <taxon>Bacillota</taxon>
        <taxon>Clostridia</taxon>
        <taxon>Lachnospirales</taxon>
        <taxon>Lachnospiraceae</taxon>
        <taxon>Candidatus Galacturonatibacter</taxon>
    </lineage>
</organism>
<sequence length="272" mass="30124">MKELTKKAYELRKDVIEMIYRSKAGHIGGDLSVMDILTVLYFKVMNVSPENFKEDTRDRFILSKGHCADALYIVLGEKGFFDKQEAIETFSAYQSKFIGHPNTEVNGVEINSGSLGHGLSLGVGMSLAAKMDQKKYRTYVVLGDGEMAEGSNYEAMMAASQYGLDNLCATVDLNGLQISGTTKEVMSTDSLADKFASFGWHVIEVEDGNDCKQLVKAYEEAKICKGKPSVVLAHTIKGKGVSYMENQKGWHHGVMTKEQYEQAVKEIEEVLS</sequence>
<evidence type="ECO:0000256" key="1">
    <source>
        <dbReference type="ARBA" id="ARBA00001964"/>
    </source>
</evidence>
<evidence type="ECO:0000313" key="5">
    <source>
        <dbReference type="EMBL" id="KAB1436605.1"/>
    </source>
</evidence>
<dbReference type="Gene3D" id="3.40.50.970">
    <property type="match status" value="1"/>
</dbReference>
<dbReference type="PANTHER" id="PTHR47514:SF1">
    <property type="entry name" value="TRANSKETOLASE N-TERMINAL SECTION-RELATED"/>
    <property type="match status" value="1"/>
</dbReference>
<dbReference type="EMBL" id="WAGX01000006">
    <property type="protein sequence ID" value="KAB1436605.1"/>
    <property type="molecule type" value="Genomic_DNA"/>
</dbReference>
<dbReference type="InterPro" id="IPR029061">
    <property type="entry name" value="THDP-binding"/>
</dbReference>
<proteinExistence type="inferred from homology"/>
<dbReference type="RefSeq" id="WP_151146954.1">
    <property type="nucleotide sequence ID" value="NZ_WAGX01000006.1"/>
</dbReference>
<dbReference type="InterPro" id="IPR005474">
    <property type="entry name" value="Transketolase_N"/>
</dbReference>
<protein>
    <submittedName>
        <fullName evidence="5">Transketolase</fullName>
    </submittedName>
</protein>
<comment type="cofactor">
    <cofactor evidence="1">
        <name>thiamine diphosphate</name>
        <dbReference type="ChEBI" id="CHEBI:58937"/>
    </cofactor>
</comment>
<dbReference type="OrthoDB" id="8732661at2"/>
<evidence type="ECO:0000256" key="3">
    <source>
        <dbReference type="ARBA" id="ARBA00023052"/>
    </source>
</evidence>
<dbReference type="CDD" id="cd02012">
    <property type="entry name" value="TPP_TK"/>
    <property type="match status" value="1"/>
</dbReference>
<dbReference type="Pfam" id="PF00456">
    <property type="entry name" value="Transketolase_N"/>
    <property type="match status" value="1"/>
</dbReference>
<evidence type="ECO:0000313" key="6">
    <source>
        <dbReference type="Proteomes" id="UP000461768"/>
    </source>
</evidence>
<reference evidence="5 6" key="2">
    <citation type="submission" date="2020-02" db="EMBL/GenBank/DDBJ databases">
        <title>Candidatus Galacturonibacter soehngenii shows hetero-acetogenic catabolism of galacturonic acid but lacks a canonical carbon monoxide dehydrogenase/acetyl-CoA synthase complex.</title>
        <authorList>
            <person name="Diender M."/>
            <person name="Stouten G.R."/>
            <person name="Petersen J.F."/>
            <person name="Nielsen P.H."/>
            <person name="Dueholm M.S."/>
            <person name="Pronk J.T."/>
            <person name="Van Loosdrecht M.C.M."/>
        </authorList>
    </citation>
    <scope>NUCLEOTIDE SEQUENCE [LARGE SCALE GENOMIC DNA]</scope>
    <source>
        <strain evidence="5">GalUA</strain>
    </source>
</reference>
<dbReference type="AlphaFoldDB" id="A0A7V7UFE8"/>
<reference evidence="5 6" key="1">
    <citation type="submission" date="2019-09" db="EMBL/GenBank/DDBJ databases">
        <authorList>
            <person name="Valk L.C."/>
        </authorList>
    </citation>
    <scope>NUCLEOTIDE SEQUENCE [LARGE SCALE GENOMIC DNA]</scope>
    <source>
        <strain evidence="5">GalUA</strain>
    </source>
</reference>